<dbReference type="InterPro" id="IPR002403">
    <property type="entry name" value="Cyt_P450_E_grp-IV"/>
</dbReference>
<dbReference type="OMA" id="YELLHCW"/>
<comment type="similarity">
    <text evidence="2 12">Belongs to the cytochrome P450 family.</text>
</comment>
<evidence type="ECO:0000256" key="10">
    <source>
        <dbReference type="ARBA" id="ARBA00023136"/>
    </source>
</evidence>
<comment type="caution">
    <text evidence="13">The sequence shown here is derived from an EMBL/GenBank/DDBJ whole genome shotgun (WGS) entry which is preliminary data.</text>
</comment>
<evidence type="ECO:0000256" key="5">
    <source>
        <dbReference type="ARBA" id="ARBA00022723"/>
    </source>
</evidence>
<gene>
    <name evidence="13" type="ORF">BVC80_1215g8</name>
</gene>
<evidence type="ECO:0000256" key="11">
    <source>
        <dbReference type="PIRSR" id="PIRSR602403-1"/>
    </source>
</evidence>
<dbReference type="AlphaFoldDB" id="A0A200Q337"/>
<keyword evidence="8 11" id="KW-0408">Iron</keyword>
<keyword evidence="5 11" id="KW-0479">Metal-binding</keyword>
<keyword evidence="4" id="KW-0812">Transmembrane</keyword>
<proteinExistence type="inferred from homology"/>
<organism evidence="13 14">
    <name type="scientific">Macleaya cordata</name>
    <name type="common">Five-seeded plume-poppy</name>
    <name type="synonym">Bocconia cordata</name>
    <dbReference type="NCBI Taxonomy" id="56857"/>
    <lineage>
        <taxon>Eukaryota</taxon>
        <taxon>Viridiplantae</taxon>
        <taxon>Streptophyta</taxon>
        <taxon>Embryophyta</taxon>
        <taxon>Tracheophyta</taxon>
        <taxon>Spermatophyta</taxon>
        <taxon>Magnoliopsida</taxon>
        <taxon>Ranunculales</taxon>
        <taxon>Papaveraceae</taxon>
        <taxon>Papaveroideae</taxon>
        <taxon>Macleaya</taxon>
    </lineage>
</organism>
<evidence type="ECO:0000256" key="6">
    <source>
        <dbReference type="ARBA" id="ARBA00022989"/>
    </source>
</evidence>
<evidence type="ECO:0000256" key="9">
    <source>
        <dbReference type="ARBA" id="ARBA00023033"/>
    </source>
</evidence>
<dbReference type="InterPro" id="IPR036396">
    <property type="entry name" value="Cyt_P450_sf"/>
</dbReference>
<dbReference type="PROSITE" id="PS00086">
    <property type="entry name" value="CYTOCHROME_P450"/>
    <property type="match status" value="1"/>
</dbReference>
<keyword evidence="9 12" id="KW-0503">Monooxygenase</keyword>
<evidence type="ECO:0000256" key="2">
    <source>
        <dbReference type="ARBA" id="ARBA00010617"/>
    </source>
</evidence>
<dbReference type="PRINTS" id="PR00465">
    <property type="entry name" value="EP450IV"/>
</dbReference>
<dbReference type="InterPro" id="IPR050665">
    <property type="entry name" value="Cytochrome_P450_Monooxygen"/>
</dbReference>
<evidence type="ECO:0000256" key="1">
    <source>
        <dbReference type="ARBA" id="ARBA00004370"/>
    </source>
</evidence>
<evidence type="ECO:0000256" key="4">
    <source>
        <dbReference type="ARBA" id="ARBA00022692"/>
    </source>
</evidence>
<dbReference type="PRINTS" id="PR00385">
    <property type="entry name" value="P450"/>
</dbReference>
<dbReference type="PANTHER" id="PTHR24282:SF20">
    <property type="entry name" value="CYTOCHROME P450 CYP749A22-LIKE"/>
    <property type="match status" value="1"/>
</dbReference>
<dbReference type="InParanoid" id="A0A200Q337"/>
<evidence type="ECO:0000256" key="3">
    <source>
        <dbReference type="ARBA" id="ARBA00022617"/>
    </source>
</evidence>
<keyword evidence="10" id="KW-0472">Membrane</keyword>
<protein>
    <submittedName>
        <fullName evidence="13">Cytochrome P450</fullName>
    </submittedName>
</protein>
<dbReference type="GO" id="GO:0016020">
    <property type="term" value="C:membrane"/>
    <property type="evidence" value="ECO:0007669"/>
    <property type="project" value="UniProtKB-SubCell"/>
</dbReference>
<sequence length="352" mass="40012">MARMGTGNMGRKNFLSWHGQKPQLIVTEPDLIKEILNNRDGVYVKMKVVGYGKKLLGDGLVTTEGRKWVKQRKLANHVFHAESLKGMVPAMITAVEMMLERWKHHDQGKEIQVFQEFRLLTSDVISRTAFGTTNHEADESKRISIEDMIDECKTFYFAGHETTTSLLTWTCLLLAIHTDWQDKATREVIELLGQKNPTPDDINFISRLKTMNMIINESLRLYPPVLSIVRTVSREVRLGKLNLQANIELIISTIAIHHDPEIWGEDVHIFKPERFSEGVAKATNNNTVAFLPFGLGPRTCVGLNFAMTEAKIALAMILQRYHFTLSPTYVHSPTKRLTSCPQHGLQIMLHAL</sequence>
<dbReference type="GO" id="GO:0033075">
    <property type="term" value="P:isoquinoline alkaloid biosynthetic process"/>
    <property type="evidence" value="ECO:0007669"/>
    <property type="project" value="UniProtKB-ARBA"/>
</dbReference>
<dbReference type="GO" id="GO:0016705">
    <property type="term" value="F:oxidoreductase activity, acting on paired donors, with incorporation or reduction of molecular oxygen"/>
    <property type="evidence" value="ECO:0007669"/>
    <property type="project" value="InterPro"/>
</dbReference>
<dbReference type="InterPro" id="IPR001128">
    <property type="entry name" value="Cyt_P450"/>
</dbReference>
<keyword evidence="14" id="KW-1185">Reference proteome</keyword>
<dbReference type="Proteomes" id="UP000195402">
    <property type="component" value="Unassembled WGS sequence"/>
</dbReference>
<feature type="binding site" description="axial binding residue" evidence="11">
    <location>
        <position position="300"/>
    </location>
    <ligand>
        <name>heme</name>
        <dbReference type="ChEBI" id="CHEBI:30413"/>
    </ligand>
    <ligandPart>
        <name>Fe</name>
        <dbReference type="ChEBI" id="CHEBI:18248"/>
    </ligandPart>
</feature>
<dbReference type="GO" id="GO:0005506">
    <property type="term" value="F:iron ion binding"/>
    <property type="evidence" value="ECO:0007669"/>
    <property type="project" value="InterPro"/>
</dbReference>
<dbReference type="EMBL" id="MVGT01003207">
    <property type="protein sequence ID" value="OVA04879.1"/>
    <property type="molecule type" value="Genomic_DNA"/>
</dbReference>
<accession>A0A200Q337</accession>
<dbReference type="STRING" id="56857.A0A200Q337"/>
<dbReference type="SUPFAM" id="SSF48264">
    <property type="entry name" value="Cytochrome P450"/>
    <property type="match status" value="1"/>
</dbReference>
<evidence type="ECO:0000313" key="14">
    <source>
        <dbReference type="Proteomes" id="UP000195402"/>
    </source>
</evidence>
<evidence type="ECO:0000256" key="7">
    <source>
        <dbReference type="ARBA" id="ARBA00023002"/>
    </source>
</evidence>
<dbReference type="GO" id="GO:0020037">
    <property type="term" value="F:heme binding"/>
    <property type="evidence" value="ECO:0007669"/>
    <property type="project" value="InterPro"/>
</dbReference>
<keyword evidence="6" id="KW-1133">Transmembrane helix</keyword>
<evidence type="ECO:0000313" key="13">
    <source>
        <dbReference type="EMBL" id="OVA04879.1"/>
    </source>
</evidence>
<keyword evidence="3 11" id="KW-0349">Heme</keyword>
<dbReference type="PANTHER" id="PTHR24282">
    <property type="entry name" value="CYTOCHROME P450 FAMILY MEMBER"/>
    <property type="match status" value="1"/>
</dbReference>
<comment type="cofactor">
    <cofactor evidence="11">
        <name>heme</name>
        <dbReference type="ChEBI" id="CHEBI:30413"/>
    </cofactor>
</comment>
<dbReference type="OrthoDB" id="1470350at2759"/>
<name>A0A200Q337_MACCD</name>
<evidence type="ECO:0000256" key="12">
    <source>
        <dbReference type="RuleBase" id="RU000461"/>
    </source>
</evidence>
<dbReference type="GO" id="GO:0004497">
    <property type="term" value="F:monooxygenase activity"/>
    <property type="evidence" value="ECO:0007669"/>
    <property type="project" value="UniProtKB-KW"/>
</dbReference>
<reference evidence="13 14" key="1">
    <citation type="journal article" date="2017" name="Mol. Plant">
        <title>The Genome of Medicinal Plant Macleaya cordata Provides New Insights into Benzylisoquinoline Alkaloids Metabolism.</title>
        <authorList>
            <person name="Liu X."/>
            <person name="Liu Y."/>
            <person name="Huang P."/>
            <person name="Ma Y."/>
            <person name="Qing Z."/>
            <person name="Tang Q."/>
            <person name="Cao H."/>
            <person name="Cheng P."/>
            <person name="Zheng Y."/>
            <person name="Yuan Z."/>
            <person name="Zhou Y."/>
            <person name="Liu J."/>
            <person name="Tang Z."/>
            <person name="Zhuo Y."/>
            <person name="Zhang Y."/>
            <person name="Yu L."/>
            <person name="Huang J."/>
            <person name="Yang P."/>
            <person name="Peng Q."/>
            <person name="Zhang J."/>
            <person name="Jiang W."/>
            <person name="Zhang Z."/>
            <person name="Lin K."/>
            <person name="Ro D.K."/>
            <person name="Chen X."/>
            <person name="Xiong X."/>
            <person name="Shang Y."/>
            <person name="Huang S."/>
            <person name="Zeng J."/>
        </authorList>
    </citation>
    <scope>NUCLEOTIDE SEQUENCE [LARGE SCALE GENOMIC DNA]</scope>
    <source>
        <strain evidence="14">cv. BLH2017</strain>
        <tissue evidence="13">Root</tissue>
    </source>
</reference>
<dbReference type="Gene3D" id="1.10.630.10">
    <property type="entry name" value="Cytochrome P450"/>
    <property type="match status" value="2"/>
</dbReference>
<dbReference type="InterPro" id="IPR017972">
    <property type="entry name" value="Cyt_P450_CS"/>
</dbReference>
<dbReference type="Pfam" id="PF00067">
    <property type="entry name" value="p450"/>
    <property type="match status" value="1"/>
</dbReference>
<comment type="subcellular location">
    <subcellularLocation>
        <location evidence="1">Membrane</location>
    </subcellularLocation>
</comment>
<evidence type="ECO:0000256" key="8">
    <source>
        <dbReference type="ARBA" id="ARBA00023004"/>
    </source>
</evidence>
<keyword evidence="7 12" id="KW-0560">Oxidoreductase</keyword>